<dbReference type="AlphaFoldDB" id="A0A9P0DD28"/>
<proteinExistence type="predicted"/>
<dbReference type="EMBL" id="OU892278">
    <property type="protein sequence ID" value="CAH1126709.1"/>
    <property type="molecule type" value="Genomic_DNA"/>
</dbReference>
<reference evidence="2" key="1">
    <citation type="submission" date="2022-01" db="EMBL/GenBank/DDBJ databases">
        <authorList>
            <person name="King R."/>
        </authorList>
    </citation>
    <scope>NUCLEOTIDE SEQUENCE</scope>
</reference>
<feature type="region of interest" description="Disordered" evidence="1">
    <location>
        <begin position="135"/>
        <end position="199"/>
    </location>
</feature>
<feature type="region of interest" description="Disordered" evidence="1">
    <location>
        <begin position="34"/>
        <end position="53"/>
    </location>
</feature>
<keyword evidence="3" id="KW-1185">Reference proteome</keyword>
<dbReference type="OrthoDB" id="6782539at2759"/>
<evidence type="ECO:0000313" key="2">
    <source>
        <dbReference type="EMBL" id="CAH1126709.1"/>
    </source>
</evidence>
<sequence>MWPKKNCEKITVYNDSGAPSTEYRHFIRQYSSHNAATDLKNKSTPKNSDSKQHDYYVDDNHVDTDKIRASQTATDSRNFYGHRMDSGDTLVSNVYDSKAVQNTIGSSGTVIMDKTGNSEDIIYSNDRNYGKTDWNGHFTYEAPQKKQSNGSPVKNSPSGQSASRNLPMKSFPPDQPPRGPSDHSPSRNIPEPTSSTYYVDENYVDTNKARQLQNNTDSRNFYGHSVDSKNTLVGNVYDSTATQNTIGTSGKIFKDHMTDSTDVIYSNDRLYGKTGWNGKFIYEKPKPKDKPRT</sequence>
<evidence type="ECO:0000313" key="3">
    <source>
        <dbReference type="Proteomes" id="UP001152799"/>
    </source>
</evidence>
<protein>
    <submittedName>
        <fullName evidence="2">Uncharacterized protein</fullName>
    </submittedName>
</protein>
<dbReference type="Proteomes" id="UP001152799">
    <property type="component" value="Chromosome 2"/>
</dbReference>
<organism evidence="2 3">
    <name type="scientific">Ceutorhynchus assimilis</name>
    <name type="common">cabbage seed weevil</name>
    <dbReference type="NCBI Taxonomy" id="467358"/>
    <lineage>
        <taxon>Eukaryota</taxon>
        <taxon>Metazoa</taxon>
        <taxon>Ecdysozoa</taxon>
        <taxon>Arthropoda</taxon>
        <taxon>Hexapoda</taxon>
        <taxon>Insecta</taxon>
        <taxon>Pterygota</taxon>
        <taxon>Neoptera</taxon>
        <taxon>Endopterygota</taxon>
        <taxon>Coleoptera</taxon>
        <taxon>Polyphaga</taxon>
        <taxon>Cucujiformia</taxon>
        <taxon>Curculionidae</taxon>
        <taxon>Ceutorhynchinae</taxon>
        <taxon>Ceutorhynchus</taxon>
    </lineage>
</organism>
<accession>A0A9P0DD28</accession>
<evidence type="ECO:0000256" key="1">
    <source>
        <dbReference type="SAM" id="MobiDB-lite"/>
    </source>
</evidence>
<feature type="compositionally biased region" description="Polar residues" evidence="1">
    <location>
        <begin position="145"/>
        <end position="164"/>
    </location>
</feature>
<gene>
    <name evidence="2" type="ORF">CEUTPL_LOCUS5546</name>
</gene>
<name>A0A9P0DD28_9CUCU</name>